<name>A0A9D2EDV7_9MICO</name>
<dbReference type="GO" id="GO:0005886">
    <property type="term" value="C:plasma membrane"/>
    <property type="evidence" value="ECO:0007669"/>
    <property type="project" value="UniProtKB-SubCell"/>
</dbReference>
<feature type="transmembrane region" description="Helical" evidence="6">
    <location>
        <begin position="271"/>
        <end position="290"/>
    </location>
</feature>
<keyword evidence="5 6" id="KW-0472">Membrane</keyword>
<evidence type="ECO:0000256" key="1">
    <source>
        <dbReference type="ARBA" id="ARBA00004651"/>
    </source>
</evidence>
<evidence type="ECO:0000256" key="5">
    <source>
        <dbReference type="ARBA" id="ARBA00023136"/>
    </source>
</evidence>
<proteinExistence type="predicted"/>
<evidence type="ECO:0000256" key="3">
    <source>
        <dbReference type="ARBA" id="ARBA00022692"/>
    </source>
</evidence>
<feature type="transmembrane region" description="Helical" evidence="6">
    <location>
        <begin position="39"/>
        <end position="62"/>
    </location>
</feature>
<dbReference type="CDD" id="cd17324">
    <property type="entry name" value="MFS_NepI_like"/>
    <property type="match status" value="1"/>
</dbReference>
<dbReference type="PANTHER" id="PTHR43124">
    <property type="entry name" value="PURINE EFFLUX PUMP PBUE"/>
    <property type="match status" value="1"/>
</dbReference>
<dbReference type="Proteomes" id="UP000824037">
    <property type="component" value="Unassembled WGS sequence"/>
</dbReference>
<dbReference type="Gene3D" id="1.20.1250.20">
    <property type="entry name" value="MFS general substrate transporter like domains"/>
    <property type="match status" value="2"/>
</dbReference>
<dbReference type="SUPFAM" id="SSF103473">
    <property type="entry name" value="MFS general substrate transporter"/>
    <property type="match status" value="1"/>
</dbReference>
<dbReference type="PROSITE" id="PS50850">
    <property type="entry name" value="MFS"/>
    <property type="match status" value="1"/>
</dbReference>
<evidence type="ECO:0000259" key="7">
    <source>
        <dbReference type="PROSITE" id="PS50850"/>
    </source>
</evidence>
<dbReference type="InterPro" id="IPR036259">
    <property type="entry name" value="MFS_trans_sf"/>
</dbReference>
<feature type="transmembrane region" description="Helical" evidence="6">
    <location>
        <begin position="208"/>
        <end position="229"/>
    </location>
</feature>
<keyword evidence="4 6" id="KW-1133">Transmembrane helix</keyword>
<dbReference type="AlphaFoldDB" id="A0A9D2EDV7"/>
<protein>
    <submittedName>
        <fullName evidence="8">MFS transporter</fullName>
    </submittedName>
</protein>
<gene>
    <name evidence="8" type="ORF">H9815_07140</name>
</gene>
<feature type="domain" description="Major facilitator superfamily (MFS) profile" evidence="7">
    <location>
        <begin position="4"/>
        <end position="393"/>
    </location>
</feature>
<feature type="transmembrane region" description="Helical" evidence="6">
    <location>
        <begin position="296"/>
        <end position="320"/>
    </location>
</feature>
<reference evidence="8" key="2">
    <citation type="submission" date="2021-04" db="EMBL/GenBank/DDBJ databases">
        <authorList>
            <person name="Gilroy R."/>
        </authorList>
    </citation>
    <scope>NUCLEOTIDE SEQUENCE</scope>
    <source>
        <strain evidence="8">ChiGjej4B4-7305</strain>
    </source>
</reference>
<dbReference type="InterPro" id="IPR020846">
    <property type="entry name" value="MFS_dom"/>
</dbReference>
<feature type="transmembrane region" description="Helical" evidence="6">
    <location>
        <begin position="102"/>
        <end position="121"/>
    </location>
</feature>
<feature type="transmembrane region" description="Helical" evidence="6">
    <location>
        <begin position="128"/>
        <end position="150"/>
    </location>
</feature>
<dbReference type="NCBIfam" id="NF033135">
    <property type="entry name" value="cmx_cmrA"/>
    <property type="match status" value="1"/>
</dbReference>
<dbReference type="InterPro" id="IPR050189">
    <property type="entry name" value="MFS_Efflux_Transporters"/>
</dbReference>
<evidence type="ECO:0000256" key="4">
    <source>
        <dbReference type="ARBA" id="ARBA00022989"/>
    </source>
</evidence>
<reference evidence="8" key="1">
    <citation type="journal article" date="2021" name="PeerJ">
        <title>Extensive microbial diversity within the chicken gut microbiome revealed by metagenomics and culture.</title>
        <authorList>
            <person name="Gilroy R."/>
            <person name="Ravi A."/>
            <person name="Getino M."/>
            <person name="Pursley I."/>
            <person name="Horton D.L."/>
            <person name="Alikhan N.F."/>
            <person name="Baker D."/>
            <person name="Gharbi K."/>
            <person name="Hall N."/>
            <person name="Watson M."/>
            <person name="Adriaenssens E.M."/>
            <person name="Foster-Nyarko E."/>
            <person name="Jarju S."/>
            <person name="Secka A."/>
            <person name="Antonio M."/>
            <person name="Oren A."/>
            <person name="Chaudhuri R.R."/>
            <person name="La Ragione R."/>
            <person name="Hildebrand F."/>
            <person name="Pallen M.J."/>
        </authorList>
    </citation>
    <scope>NUCLEOTIDE SEQUENCE</scope>
    <source>
        <strain evidence="8">ChiGjej4B4-7305</strain>
    </source>
</reference>
<feature type="transmembrane region" description="Helical" evidence="6">
    <location>
        <begin position="74"/>
        <end position="96"/>
    </location>
</feature>
<evidence type="ECO:0000256" key="6">
    <source>
        <dbReference type="SAM" id="Phobius"/>
    </source>
</evidence>
<dbReference type="Pfam" id="PF07690">
    <property type="entry name" value="MFS_1"/>
    <property type="match status" value="1"/>
</dbReference>
<sequence length="393" mass="39446">MPIVLYILALAVFAQGTSEFVLAGLLPGIAGDLDISLAQAGLLTSAFAVGMALGAPVMAAVGRGLSPRWTMSGFLALFILAHVIGATAESFGLLFATRVVAALANAGFLAVALSTVTHLVPAHSRARALAVILGGTTLALIAGVPAGALVGNALGWRATLWAIALVSVPALIAVLTATPTRAARTDQAVAGRSLTGELRTLRLRPVQVNSVMAVLVNAATFCSFTYLAVIAGTRAGVSEALVPLLLGVFGLGAFLGVTAAGRLADRSWRQVILVTGPLLVLGWVLLTLMVGNQPVVWVLALLLGALSFALGSTLIGRIMATAGEAPSMSGSFATVAMNLGAVLGPIAGGVAIELVGVRGPLAVSALLALAAVALGWAAGRVGADRPRTTVPVA</sequence>
<dbReference type="InterPro" id="IPR011701">
    <property type="entry name" value="MFS"/>
</dbReference>
<accession>A0A9D2EDV7</accession>
<evidence type="ECO:0000313" key="9">
    <source>
        <dbReference type="Proteomes" id="UP000824037"/>
    </source>
</evidence>
<feature type="transmembrane region" description="Helical" evidence="6">
    <location>
        <begin position="241"/>
        <end position="264"/>
    </location>
</feature>
<evidence type="ECO:0000256" key="2">
    <source>
        <dbReference type="ARBA" id="ARBA00022475"/>
    </source>
</evidence>
<dbReference type="PANTHER" id="PTHR43124:SF3">
    <property type="entry name" value="CHLORAMPHENICOL EFFLUX PUMP RV0191"/>
    <property type="match status" value="1"/>
</dbReference>
<feature type="transmembrane region" description="Helical" evidence="6">
    <location>
        <begin position="156"/>
        <end position="177"/>
    </location>
</feature>
<dbReference type="GO" id="GO:0022857">
    <property type="term" value="F:transmembrane transporter activity"/>
    <property type="evidence" value="ECO:0007669"/>
    <property type="project" value="InterPro"/>
</dbReference>
<keyword evidence="3 6" id="KW-0812">Transmembrane</keyword>
<feature type="transmembrane region" description="Helical" evidence="6">
    <location>
        <begin position="361"/>
        <end position="379"/>
    </location>
</feature>
<feature type="transmembrane region" description="Helical" evidence="6">
    <location>
        <begin position="332"/>
        <end position="355"/>
    </location>
</feature>
<dbReference type="EMBL" id="DXBY01000123">
    <property type="protein sequence ID" value="HIZ35536.1"/>
    <property type="molecule type" value="Genomic_DNA"/>
</dbReference>
<organism evidence="8 9">
    <name type="scientific">Candidatus Ruania gallistercoris</name>
    <dbReference type="NCBI Taxonomy" id="2838746"/>
    <lineage>
        <taxon>Bacteria</taxon>
        <taxon>Bacillati</taxon>
        <taxon>Actinomycetota</taxon>
        <taxon>Actinomycetes</taxon>
        <taxon>Micrococcales</taxon>
        <taxon>Ruaniaceae</taxon>
        <taxon>Ruania</taxon>
    </lineage>
</organism>
<keyword evidence="2" id="KW-1003">Cell membrane</keyword>
<comment type="subcellular location">
    <subcellularLocation>
        <location evidence="1">Cell membrane</location>
        <topology evidence="1">Multi-pass membrane protein</topology>
    </subcellularLocation>
</comment>
<evidence type="ECO:0000313" key="8">
    <source>
        <dbReference type="EMBL" id="HIZ35536.1"/>
    </source>
</evidence>
<comment type="caution">
    <text evidence="8">The sequence shown here is derived from an EMBL/GenBank/DDBJ whole genome shotgun (WGS) entry which is preliminary data.</text>
</comment>